<accession>Q2J692</accession>
<dbReference type="Proteomes" id="UP000001937">
    <property type="component" value="Chromosome"/>
</dbReference>
<dbReference type="EMBL" id="CP000249">
    <property type="protein sequence ID" value="ABD13200.1"/>
    <property type="molecule type" value="Genomic_DNA"/>
</dbReference>
<feature type="transmembrane region" description="Helical" evidence="1">
    <location>
        <begin position="395"/>
        <end position="413"/>
    </location>
</feature>
<name>Q2J692_FRACC</name>
<feature type="transmembrane region" description="Helical" evidence="1">
    <location>
        <begin position="221"/>
        <end position="240"/>
    </location>
</feature>
<dbReference type="eggNOG" id="COG1807">
    <property type="taxonomic scope" value="Bacteria"/>
</dbReference>
<keyword evidence="1" id="KW-0812">Transmembrane</keyword>
<reference evidence="2 3" key="1">
    <citation type="journal article" date="2007" name="Genome Res.">
        <title>Genome characteristics of facultatively symbiotic Frankia sp. strains reflect host range and host plant biogeography.</title>
        <authorList>
            <person name="Normand P."/>
            <person name="Lapierre P."/>
            <person name="Tisa L.S."/>
            <person name="Gogarten J.P."/>
            <person name="Alloisio N."/>
            <person name="Bagnarol E."/>
            <person name="Bassi C.A."/>
            <person name="Berry A.M."/>
            <person name="Bickhart D.M."/>
            <person name="Choisne N."/>
            <person name="Couloux A."/>
            <person name="Cournoyer B."/>
            <person name="Cruveiller S."/>
            <person name="Daubin V."/>
            <person name="Demange N."/>
            <person name="Francino M.P."/>
            <person name="Goltsman E."/>
            <person name="Huang Y."/>
            <person name="Kopp O.R."/>
            <person name="Labarre L."/>
            <person name="Lapidus A."/>
            <person name="Lavire C."/>
            <person name="Marechal J."/>
            <person name="Martinez M."/>
            <person name="Mastronunzio J.E."/>
            <person name="Mullin B.C."/>
            <person name="Niemann J."/>
            <person name="Pujic P."/>
            <person name="Rawnsley T."/>
            <person name="Rouy Z."/>
            <person name="Schenowitz C."/>
            <person name="Sellstedt A."/>
            <person name="Tavares F."/>
            <person name="Tomkins J.P."/>
            <person name="Vallenet D."/>
            <person name="Valverde C."/>
            <person name="Wall L.G."/>
            <person name="Wang Y."/>
            <person name="Medigue C."/>
            <person name="Benson D.R."/>
        </authorList>
    </citation>
    <scope>NUCLEOTIDE SEQUENCE [LARGE SCALE GENOMIC DNA]</scope>
    <source>
        <strain evidence="3">DSM 45818 / CECT 9043 / CcI3</strain>
    </source>
</reference>
<feature type="transmembrane region" description="Helical" evidence="1">
    <location>
        <begin position="419"/>
        <end position="439"/>
    </location>
</feature>
<feature type="transmembrane region" description="Helical" evidence="1">
    <location>
        <begin position="356"/>
        <end position="374"/>
    </location>
</feature>
<evidence type="ECO:0008006" key="4">
    <source>
        <dbReference type="Google" id="ProtNLM"/>
    </source>
</evidence>
<proteinExistence type="predicted"/>
<feature type="transmembrane region" description="Helical" evidence="1">
    <location>
        <begin position="289"/>
        <end position="309"/>
    </location>
</feature>
<gene>
    <name evidence="2" type="ordered locus">Francci3_3850</name>
</gene>
<keyword evidence="1" id="KW-1133">Transmembrane helix</keyword>
<dbReference type="HOGENOM" id="CLU_018237_0_0_11"/>
<feature type="transmembrane region" description="Helical" evidence="1">
    <location>
        <begin position="97"/>
        <end position="117"/>
    </location>
</feature>
<keyword evidence="3" id="KW-1185">Reference proteome</keyword>
<sequence length="631" mass="68102">MVSAGLSASLLTDLHYRDRGGLLLRADSERYCRETLPVAAATAVGLLAVSGSYVLGRQGESGTGLLLYWIGLLLIFVPAGLGLLDPATSRRARITDCLLLGMGLLLAYLILQIHQFVRFDEMLHIRTLHDIRETGRLFTANSGLPVSPRFPGLEVVTNAVAQITRLPPQLSAFLVIVLSRGLLIAGLFLLAEQVTRSAHAAGIAVGIYSCSPQFFFFNAQYSYQTLAVALGVLLLMLVTNEAAGRTETVLAAGAALALTFSHHATSWVFVAILGMVTVAAFTRRDRRTATIFLGITVADLVLVASWAIVSGPLLNRYLGPVFHDAVFQLTGIASGTGETRKISTDSSGTRNPRWETVLIVLSLLIWMATLMPLGPFRRRPAADGRAGAVLRSLRLLQLLYPIALVATIAPKAAEISVRLSTFIFIGLSIITAYSIGWYIENHRRPLRWVVALFGTIAFMGGTLMGSGLDWNRIPGPYLVVADGRSIDSSANAAAQWAARNLPDGAHFAADRELGALLAATGNQYLVIGVPGGGNTGQILFAPSFHAQARDLLRRGQIRYYVIDQRLAEGLPHETYYVVNGEAPKGTRLTHAELGKFDITPGSRRIYDNGAVRIYDVSGLWEDSTSAVRAGR</sequence>
<dbReference type="AlphaFoldDB" id="Q2J692"/>
<feature type="transmembrane region" description="Helical" evidence="1">
    <location>
        <begin position="66"/>
        <end position="85"/>
    </location>
</feature>
<feature type="transmembrane region" description="Helical" evidence="1">
    <location>
        <begin position="170"/>
        <end position="191"/>
    </location>
</feature>
<protein>
    <recommendedName>
        <fullName evidence="4">Glycosyltransferase RgtA/B/C/D-like domain-containing protein</fullName>
    </recommendedName>
</protein>
<keyword evidence="1" id="KW-0472">Membrane</keyword>
<dbReference type="KEGG" id="fra:Francci3_3850"/>
<organism evidence="2 3">
    <name type="scientific">Frankia casuarinae (strain DSM 45818 / CECT 9043 / HFP020203 / CcI3)</name>
    <dbReference type="NCBI Taxonomy" id="106370"/>
    <lineage>
        <taxon>Bacteria</taxon>
        <taxon>Bacillati</taxon>
        <taxon>Actinomycetota</taxon>
        <taxon>Actinomycetes</taxon>
        <taxon>Frankiales</taxon>
        <taxon>Frankiaceae</taxon>
        <taxon>Frankia</taxon>
    </lineage>
</organism>
<feature type="transmembrane region" description="Helical" evidence="1">
    <location>
        <begin position="260"/>
        <end position="282"/>
    </location>
</feature>
<evidence type="ECO:0000256" key="1">
    <source>
        <dbReference type="SAM" id="Phobius"/>
    </source>
</evidence>
<feature type="transmembrane region" description="Helical" evidence="1">
    <location>
        <begin position="446"/>
        <end position="468"/>
    </location>
</feature>
<evidence type="ECO:0000313" key="2">
    <source>
        <dbReference type="EMBL" id="ABD13200.1"/>
    </source>
</evidence>
<evidence type="ECO:0000313" key="3">
    <source>
        <dbReference type="Proteomes" id="UP000001937"/>
    </source>
</evidence>
<feature type="transmembrane region" description="Helical" evidence="1">
    <location>
        <begin position="35"/>
        <end position="54"/>
    </location>
</feature>
<dbReference type="STRING" id="106370.Francci3_3850"/>